<evidence type="ECO:0000313" key="1">
    <source>
        <dbReference type="EMBL" id="ETO13225.1"/>
    </source>
</evidence>
<evidence type="ECO:0000313" key="2">
    <source>
        <dbReference type="Proteomes" id="UP000023152"/>
    </source>
</evidence>
<comment type="caution">
    <text evidence="1">The sequence shown here is derived from an EMBL/GenBank/DDBJ whole genome shotgun (WGS) entry which is preliminary data.</text>
</comment>
<reference evidence="1 2" key="1">
    <citation type="journal article" date="2013" name="Curr. Biol.">
        <title>The Genome of the Foraminiferan Reticulomyxa filosa.</title>
        <authorList>
            <person name="Glockner G."/>
            <person name="Hulsmann N."/>
            <person name="Schleicher M."/>
            <person name="Noegel A.A."/>
            <person name="Eichinger L."/>
            <person name="Gallinger C."/>
            <person name="Pawlowski J."/>
            <person name="Sierra R."/>
            <person name="Euteneuer U."/>
            <person name="Pillet L."/>
            <person name="Moustafa A."/>
            <person name="Platzer M."/>
            <person name="Groth M."/>
            <person name="Szafranski K."/>
            <person name="Schliwa M."/>
        </authorList>
    </citation>
    <scope>NUCLEOTIDE SEQUENCE [LARGE SCALE GENOMIC DNA]</scope>
</reference>
<dbReference type="Proteomes" id="UP000023152">
    <property type="component" value="Unassembled WGS sequence"/>
</dbReference>
<protein>
    <submittedName>
        <fullName evidence="1">Uncharacterized protein</fullName>
    </submittedName>
</protein>
<name>X6MJI5_RETFI</name>
<accession>X6MJI5</accession>
<keyword evidence="2" id="KW-1185">Reference proteome</keyword>
<sequence>MNNYNDNDNDIMGQNVGEPGSYTKKEIVHIFLGPEERRIQDTLHEYYNNCYTNLHYWITYLKLFNQQCNNCSKDIENIFDKISKQLSNYCYNLIQELNDIKHQQLLNIESDLTKLRCYVLYFKKKK</sequence>
<organism evidence="1 2">
    <name type="scientific">Reticulomyxa filosa</name>
    <dbReference type="NCBI Taxonomy" id="46433"/>
    <lineage>
        <taxon>Eukaryota</taxon>
        <taxon>Sar</taxon>
        <taxon>Rhizaria</taxon>
        <taxon>Retaria</taxon>
        <taxon>Foraminifera</taxon>
        <taxon>Monothalamids</taxon>
        <taxon>Reticulomyxidae</taxon>
        <taxon>Reticulomyxa</taxon>
    </lineage>
</organism>
<dbReference type="AlphaFoldDB" id="X6MJI5"/>
<gene>
    <name evidence="1" type="ORF">RFI_24149</name>
</gene>
<dbReference type="EMBL" id="ASPP01020732">
    <property type="protein sequence ID" value="ETO13225.1"/>
    <property type="molecule type" value="Genomic_DNA"/>
</dbReference>
<proteinExistence type="predicted"/>